<dbReference type="EMBL" id="CP042435">
    <property type="protein sequence ID" value="QEC67117.1"/>
    <property type="molecule type" value="Genomic_DNA"/>
</dbReference>
<dbReference type="PANTHER" id="PTHR47786:SF2">
    <property type="entry name" value="GLYCOSYL HYDROLASE FAMILY 13 CATALYTIC DOMAIN-CONTAINING PROTEIN"/>
    <property type="match status" value="1"/>
</dbReference>
<evidence type="ECO:0000259" key="1">
    <source>
        <dbReference type="SMART" id="SM00642"/>
    </source>
</evidence>
<sequence length="423" mass="49746">MADLFNRVDWMYGSNIYEVNIRQYTPEGTFAAFAKHLPRLQDMGVKILWLMPVTPISLEKRQGTLGSYYACSSYTAINREYGTLDDFKNLVHAAHNAGMKLIIDWVANHTGWDHHWTKEHPEWYLHDELGRFYDPNGWEDVIDLDYKNNDMRNALIDAMRYWVTECDIDGFRCDMAHLVPLDFWVDARLQCDALKQLFWLAECDVMEYHKVFDVTYAWEWMRITEEIVKKSLPLQTKRDVLLKYSQYPKGANKLFFTSNHDENSWNGTEYEKYGAAAKAMAVFTVTWPGTPLVYSGQELPNHKRLKFFEKDCIEWQPKILLHDFYKKLFHLLYVNAALHNHAQLFTLQTGVDDKVLAYLLVNNESKVFVILNLSPNDKVICNIKHDLLFGDYYNLFSGIQHTINNTEKFELQAWEYMVYATTI</sequence>
<dbReference type="CDD" id="cd11313">
    <property type="entry name" value="AmyAc_arch_bac_AmyA"/>
    <property type="match status" value="1"/>
</dbReference>
<dbReference type="KEGG" id="pgin:FRZ67_07365"/>
<dbReference type="SUPFAM" id="SSF51011">
    <property type="entry name" value="Glycosyl hydrolase domain"/>
    <property type="match status" value="1"/>
</dbReference>
<dbReference type="InterPro" id="IPR006047">
    <property type="entry name" value="GH13_cat_dom"/>
</dbReference>
<accession>A0A5B8V6L5</accession>
<organism evidence="2 3">
    <name type="scientific">Panacibacter ginsenosidivorans</name>
    <dbReference type="NCBI Taxonomy" id="1813871"/>
    <lineage>
        <taxon>Bacteria</taxon>
        <taxon>Pseudomonadati</taxon>
        <taxon>Bacteroidota</taxon>
        <taxon>Chitinophagia</taxon>
        <taxon>Chitinophagales</taxon>
        <taxon>Chitinophagaceae</taxon>
        <taxon>Panacibacter</taxon>
    </lineage>
</organism>
<dbReference type="AlphaFoldDB" id="A0A5B8V6L5"/>
<reference evidence="2 3" key="1">
    <citation type="journal article" date="2016" name="Int. J. Syst. Evol. Microbiol.">
        <title>Panacibacter ginsenosidivorans gen. nov., sp. nov., with ginsenoside converting activity isolated from soil of a ginseng field.</title>
        <authorList>
            <person name="Siddiqi M.Z."/>
            <person name="Muhammad Shafi S."/>
            <person name="Choi K.D."/>
            <person name="Im W.T."/>
        </authorList>
    </citation>
    <scope>NUCLEOTIDE SEQUENCE [LARGE SCALE GENOMIC DNA]</scope>
    <source>
        <strain evidence="2 3">Gsoil1550</strain>
    </source>
</reference>
<protein>
    <submittedName>
        <fullName evidence="2">1,4-alpha-glucan branching protein</fullName>
    </submittedName>
</protein>
<evidence type="ECO:0000313" key="2">
    <source>
        <dbReference type="EMBL" id="QEC67117.1"/>
    </source>
</evidence>
<dbReference type="SMART" id="SM00642">
    <property type="entry name" value="Aamy"/>
    <property type="match status" value="1"/>
</dbReference>
<dbReference type="RefSeq" id="WP_147188925.1">
    <property type="nucleotide sequence ID" value="NZ_CP042435.1"/>
</dbReference>
<dbReference type="GO" id="GO:0005975">
    <property type="term" value="P:carbohydrate metabolic process"/>
    <property type="evidence" value="ECO:0007669"/>
    <property type="project" value="InterPro"/>
</dbReference>
<dbReference type="PANTHER" id="PTHR47786">
    <property type="entry name" value="ALPHA-1,4-GLUCAN:MALTOSE-1-PHOSPHATE MALTOSYLTRANSFERASE"/>
    <property type="match status" value="1"/>
</dbReference>
<dbReference type="OrthoDB" id="9805159at2"/>
<gene>
    <name evidence="2" type="ORF">FRZ67_07365</name>
</gene>
<dbReference type="Proteomes" id="UP000321533">
    <property type="component" value="Chromosome"/>
</dbReference>
<name>A0A5B8V6L5_9BACT</name>
<evidence type="ECO:0000313" key="3">
    <source>
        <dbReference type="Proteomes" id="UP000321533"/>
    </source>
</evidence>
<dbReference type="Gene3D" id="3.20.20.80">
    <property type="entry name" value="Glycosidases"/>
    <property type="match status" value="1"/>
</dbReference>
<dbReference type="SUPFAM" id="SSF51445">
    <property type="entry name" value="(Trans)glycosidases"/>
    <property type="match status" value="1"/>
</dbReference>
<feature type="domain" description="Glycosyl hydrolase family 13 catalytic" evidence="1">
    <location>
        <begin position="1"/>
        <end position="332"/>
    </location>
</feature>
<proteinExistence type="predicted"/>
<dbReference type="InterPro" id="IPR017853">
    <property type="entry name" value="GH"/>
</dbReference>
<dbReference type="Pfam" id="PF00128">
    <property type="entry name" value="Alpha-amylase"/>
    <property type="match status" value="2"/>
</dbReference>
<keyword evidence="3" id="KW-1185">Reference proteome</keyword>